<feature type="domain" description="Ketosynthase family 3 (KS3)" evidence="7">
    <location>
        <begin position="2542"/>
        <end position="2995"/>
    </location>
</feature>
<comment type="caution">
    <text evidence="8">The sequence shown here is derived from an EMBL/GenBank/DDBJ whole genome shotgun (WGS) entry which is preliminary data.</text>
</comment>
<evidence type="ECO:0000313" key="8">
    <source>
        <dbReference type="EMBL" id="MEV0367118.1"/>
    </source>
</evidence>
<dbReference type="CDD" id="cd00828">
    <property type="entry name" value="elong_cond_enzymes"/>
    <property type="match status" value="1"/>
</dbReference>
<dbReference type="Pfam" id="PF01575">
    <property type="entry name" value="MaoC_dehydratas"/>
    <property type="match status" value="1"/>
</dbReference>
<dbReference type="SMART" id="SM00825">
    <property type="entry name" value="PKS_KS"/>
    <property type="match status" value="1"/>
</dbReference>
<dbReference type="Pfam" id="PF00698">
    <property type="entry name" value="Acyl_transf_1"/>
    <property type="match status" value="1"/>
</dbReference>
<evidence type="ECO:0000313" key="9">
    <source>
        <dbReference type="Proteomes" id="UP001551658"/>
    </source>
</evidence>
<dbReference type="SUPFAM" id="SSF53901">
    <property type="entry name" value="Thiolase-like"/>
    <property type="match status" value="2"/>
</dbReference>
<keyword evidence="2" id="KW-0808">Transferase</keyword>
<dbReference type="InterPro" id="IPR001227">
    <property type="entry name" value="Ac_transferase_dom_sf"/>
</dbReference>
<dbReference type="InterPro" id="IPR029069">
    <property type="entry name" value="HotDog_dom_sf"/>
</dbReference>
<dbReference type="SUPFAM" id="SSF52151">
    <property type="entry name" value="FabD/lysophospholipase-like"/>
    <property type="match status" value="2"/>
</dbReference>
<sequence>MDAAAGRTVTETNRTPLLDRLREGTPYALAFGGQGASWLGELAEIGRDAALEPELTALVNEAAALLGPVADQLLVVRPVGFDPVAWMLEDDLADEDTDTSDAPPERVLRSAAVSMPGVLLTQLAALRALRLQGLDPAEIAPVAVVGHSQGLLAAAAVRAAGAQDAEILAIAQLVGAAAGLVARRRGLMPVGERSSMVAVSNVDPDELRAVLAEVSAGVDPMAAAVLSIRNGRRRVVLSGTPDELRRVQQRCAQLHAEQDRERSAKQRGGAVFAPVFEDLDVDVAFHHPALADTVELVAGWAGQCGLDTELAGELARDILVEPVDWVATVDEVVGTGAEWILDLGPGDLLSRVSGGSLKGSGVGMIAAATRAGQRNLLTPGATPEVAQPWTAFAPRPVRLPNGRIVVETAFTKLTGRSPILLAGMTPTTVDAKIVAAAANAGHWAELAGGGQVTEQIFADRVTELQELLHPGRQVQFNSLFLDPYLWKLQLGGKRLVQRSRAAGAPFDGVIVTAGIPELEEAVALIEELTEAGISHVAFKPGTVAQIRAVLRIADAVPDYPVIMHIEGGKAGGHHSWEDLDDLLLETYAELRAHGNVVVCVGGGIGTPERATEYLTGAWSAPYGYPAMPLDGVLVGTAAMATLEATTAPEVKQLLVDTPGTPDWVGAGTASGGMASGRSQLGADIHEIDNAASRTGRLLDEVAGDAEAVAQRRTEIIEALNATAKPYFGDIAAMTYLAWLERYVDLAIGQERRQDFDCGTDLGDAITAATRSVWLDISWRDRFAEMLRRAEARLAPADRGEIDSLFRDEDLEDPAAALATLREHYPAAAQSLLHPADVPFFITLCKTPGKPVNFVPVVDQDVRRWWRSDSLWQAHDPRYSADQVCVIPGTVAVAGITRVDEPVGELLDRFEQDTAYKLVRDGLAPTAVDARRVAAVTSGPIDVVLAAPDVNWSGRATVNPVHRLGDLHEWTVDEKGAVHPPTGATLVETEGPEAEHNYVELTVPLYAGHVVRIRITVPVTVYNGGAPVVTEADADAAMSALLGVAAGQALPEVKGNVAHLNLAWSPDLVADHAGVTGAGLPAELSTLGRTVPDVLVGACWPAVFGVLGAARTAAGTSVIEGMLDLVHLDHRIELLRELPGETSILVVRAVSGTVVDTDLGRVVEVEVTVGEMRDQGLDVVPLARLTERFAIRGRTGAGELTDPPRAAGTVSAAATETPRRRRRDVTMVAPRSMAAFAAVSGDHNPIHTSDAAAKLAGLGSPIVHGMWLSAAAQHAVSAVDPQASVPARTLTAWTTRFLGMVRPGADIDVRVERIAVDGGDEIVEVSCRAAGDLVMTATGRTAAPKTVYAFPGQGIQRKGMGLDARSRSKAAKAIWDRADKHTREALGFSILAVVRDNPTYLKARGVEHRHPDGVLHLTQFTQVAMATLGVAQVAELREAGAFVEGALLAGHSVGEYNALAAVAGVLPLEAVLEVVFQRGSAMHELVPRDAQGRSDYRMAAIRPSQIGLPDDEVIGFVSGVGEQVGEFLEVVNLNLRGSQYAIAGTVAGLDALEAEIERRRAEFGGKRAFILVPGIDVPFHSTVLRKGVPEFRGKLEQLLPEELQPEVLVGRYIPNLVPKPFSLEREFVAEIADLVPSEPLAAVLADFDSWSQRPSELCRVVLIELLAWQFASPVRWIETQDLLFGELGVERFVEVGLGATPTVANLASQTLKLPDFATTTVEVLNIEREAAVVYSTDTDPAPVDEPAEEAAEAPAAAAAPAAAPAAPAAPAATGGPRPEDIAFTAADATRVLIALWTKLRIDQIGPVDTIEGLCDGVSSRRNQLLVDLGSELSLGAIDGAADADMGALSATVERLARTYKPFGSVLGDAINDHLRKVFGPSGKRPAAIAERVKKVWELGEGWVSHITAEVSLGTREGTSVRGGDLGGLVSGALSDGASVDAAIDAAVQAVAARRGVAVALPAAGGSGGGTVDAAALGEFTEQITGKDGVLASAARLVLEQLGLSEQTSAAEATDDGLVDLVSAELGSDWPRLVAPAFDARKAVLIDDRWATAREDLARLWLGEDSVTAQLPVGGFTGAGEAVAAQADWWRQRAVGEARSVLAGHYARIAEAARNTTEAGVWSDEVAVVTGASKGSIAAALAGRLLGGGATVVVTTSRLDDHRLGFYRDLYRANARHGAALWVVPANMASYTDIDALIEWVGTEQVDNAGGAKIKTKDALTPTLLLPFAAPRVSGYLSDAGARAEMEMRVLLWSVERLIGGLSTLGADHDVDAKLHVVLPGSPNRGLFGGDGAYGEAKAALDAVVARWRAEKTWAARVTLVHALIGWVRGTGLMGHNDPMVDAVEQAGVQTWSTDEIADELLKWATEQARAAAAADPQQVDLTGGLAGADLDLAALAKQAQEAADAEEADEEQVSDAPRISALPAPPALTSALPVPEWGAVTADLTDMVVIVGAGELGPYGSARTRFEMEVSDELSAGGVLELAWTTGMVTWENDPKPGWYDTESGDYVPEHELAERYHDAVVQRCGIRRYGDDGAMVDNSSPLMTSVFLDQDLSFTVGGEAEARAFYAAAPEHTVITPVADSGDWTVTRKAGTEIRVPRRANLSRTVGGQIPTGWDPTVWGISADMASSIDRVALWNIACTVDAFVGSGFSPSELMSWVHPSLVANTQGTGMGGMSSMRSLYVDNLLGEPRPNDILQEALPNVALAHVVQSYVGSYGAMVHPVAACATAAVSVEEGVDKIKLGKAEVVVAGGFDDLGIEGIVGFGDMSATADSAAMSAKGISDRYFSRANDRRRGGFVESQGGGTVLLARGDVALEMGLPVLGVVAYAQSYADGVHTSIPAPGLGALGAGRGGRESRFAAELRKLGVGPDDIAVVSKHDTSTAANDPNESELHERLAAAIGRSDGAPLFVVSQKSLTGHAKGGAAAFQLIGLCQVLENGVVPPNRSLDCVDEKMADYPHLVWVREALRFGDRFPLKAGLVTSLGFGHVSGLLAVVHPEAFVQAIEPARRAEYQRRAQERLLAGRQRIVEAMCGGAALYERPADRRLGGDGTPAAKIRGLEAEVLLSEDARLGTGGVYQVDGTGCETGRFVGGGSGADVAGTP</sequence>
<keyword evidence="3" id="KW-0378">Hydrolase</keyword>
<dbReference type="PROSITE" id="PS52004">
    <property type="entry name" value="KS3_2"/>
    <property type="match status" value="1"/>
</dbReference>
<dbReference type="Gene3D" id="3.40.50.720">
    <property type="entry name" value="NAD(P)-binding Rossmann-like Domain"/>
    <property type="match status" value="1"/>
</dbReference>
<dbReference type="InterPro" id="IPR003965">
    <property type="entry name" value="Fatty_acid_synthase"/>
</dbReference>
<dbReference type="InterPro" id="IPR016035">
    <property type="entry name" value="Acyl_Trfase/lysoPLipase"/>
</dbReference>
<keyword evidence="4" id="KW-0521">NADP</keyword>
<dbReference type="InterPro" id="IPR047224">
    <property type="entry name" value="FAS_alpha_su_C"/>
</dbReference>
<dbReference type="Gene3D" id="3.10.129.10">
    <property type="entry name" value="Hotdog Thioesterase"/>
    <property type="match status" value="1"/>
</dbReference>
<dbReference type="Gene3D" id="1.20.930.70">
    <property type="match status" value="1"/>
</dbReference>
<dbReference type="SUPFAM" id="SSF51735">
    <property type="entry name" value="NAD(P)-binding Rossmann-fold domains"/>
    <property type="match status" value="1"/>
</dbReference>
<dbReference type="InterPro" id="IPR036291">
    <property type="entry name" value="NAD(P)-bd_dom_sf"/>
</dbReference>
<dbReference type="Gene3D" id="6.10.140.1400">
    <property type="match status" value="1"/>
</dbReference>
<dbReference type="InterPro" id="IPR013785">
    <property type="entry name" value="Aldolase_TIM"/>
</dbReference>
<dbReference type="Gene3D" id="3.40.47.10">
    <property type="match status" value="1"/>
</dbReference>
<dbReference type="Gene3D" id="3.40.366.10">
    <property type="entry name" value="Malonyl-Coenzyme A Acyl Carrier Protein, domain 2"/>
    <property type="match status" value="3"/>
</dbReference>
<dbReference type="Pfam" id="PF00109">
    <property type="entry name" value="ketoacyl-synt"/>
    <property type="match status" value="1"/>
</dbReference>
<dbReference type="InterPro" id="IPR020841">
    <property type="entry name" value="PKS_Beta-ketoAc_synthase_dom"/>
</dbReference>
<feature type="region of interest" description="Disordered" evidence="6">
    <location>
        <begin position="1736"/>
        <end position="1775"/>
    </location>
</feature>
<proteinExistence type="inferred from homology"/>
<evidence type="ECO:0000256" key="6">
    <source>
        <dbReference type="SAM" id="MobiDB-lite"/>
    </source>
</evidence>
<dbReference type="InterPro" id="IPR013565">
    <property type="entry name" value="Fas1/AflB-like_central"/>
</dbReference>
<evidence type="ECO:0000256" key="5">
    <source>
        <dbReference type="ARBA" id="ARBA00023002"/>
    </source>
</evidence>
<dbReference type="InterPro" id="IPR050830">
    <property type="entry name" value="Fungal_FAS"/>
</dbReference>
<dbReference type="Pfam" id="PF02801">
    <property type="entry name" value="Ketoacyl-synt_C"/>
    <property type="match status" value="1"/>
</dbReference>
<dbReference type="SMART" id="SM00827">
    <property type="entry name" value="PKS_AT"/>
    <property type="match status" value="1"/>
</dbReference>
<evidence type="ECO:0000256" key="2">
    <source>
        <dbReference type="ARBA" id="ARBA00022679"/>
    </source>
</evidence>
<keyword evidence="5" id="KW-0560">Oxidoreductase</keyword>
<gene>
    <name evidence="8" type="ORF">AB0H72_30955</name>
</gene>
<dbReference type="Proteomes" id="UP001551658">
    <property type="component" value="Unassembled WGS sequence"/>
</dbReference>
<evidence type="ECO:0000256" key="3">
    <source>
        <dbReference type="ARBA" id="ARBA00022801"/>
    </source>
</evidence>
<dbReference type="EMBL" id="JBFAIH010000025">
    <property type="protein sequence ID" value="MEV0367118.1"/>
    <property type="molecule type" value="Genomic_DNA"/>
</dbReference>
<feature type="compositionally biased region" description="Low complexity" evidence="6">
    <location>
        <begin position="1751"/>
        <end position="1771"/>
    </location>
</feature>
<reference evidence="8 9" key="1">
    <citation type="submission" date="2024-06" db="EMBL/GenBank/DDBJ databases">
        <title>The Natural Products Discovery Center: Release of the First 8490 Sequenced Strains for Exploring Actinobacteria Biosynthetic Diversity.</title>
        <authorList>
            <person name="Kalkreuter E."/>
            <person name="Kautsar S.A."/>
            <person name="Yang D."/>
            <person name="Bader C.D."/>
            <person name="Teijaro C.N."/>
            <person name="Fluegel L."/>
            <person name="Davis C.M."/>
            <person name="Simpson J.R."/>
            <person name="Lauterbach L."/>
            <person name="Steele A.D."/>
            <person name="Gui C."/>
            <person name="Meng S."/>
            <person name="Li G."/>
            <person name="Viehrig K."/>
            <person name="Ye F."/>
            <person name="Su P."/>
            <person name="Kiefer A.F."/>
            <person name="Nichols A."/>
            <person name="Cepeda A.J."/>
            <person name="Yan W."/>
            <person name="Fan B."/>
            <person name="Jiang Y."/>
            <person name="Adhikari A."/>
            <person name="Zheng C.-J."/>
            <person name="Schuster L."/>
            <person name="Cowan T.M."/>
            <person name="Smanski M.J."/>
            <person name="Chevrette M.G."/>
            <person name="De Carvalho L.P.S."/>
            <person name="Shen B."/>
        </authorList>
    </citation>
    <scope>NUCLEOTIDE SEQUENCE [LARGE SCALE GENOMIC DNA]</scope>
    <source>
        <strain evidence="8 9">NPDC050671</strain>
    </source>
</reference>
<evidence type="ECO:0000256" key="4">
    <source>
        <dbReference type="ARBA" id="ARBA00022857"/>
    </source>
</evidence>
<dbReference type="InterPro" id="IPR002539">
    <property type="entry name" value="MaoC-like_dom"/>
</dbReference>
<organism evidence="8 9">
    <name type="scientific">Nocardia fusca</name>
    <dbReference type="NCBI Taxonomy" id="941183"/>
    <lineage>
        <taxon>Bacteria</taxon>
        <taxon>Bacillati</taxon>
        <taxon>Actinomycetota</taxon>
        <taxon>Actinomycetes</taxon>
        <taxon>Mycobacteriales</taxon>
        <taxon>Nocardiaceae</taxon>
        <taxon>Nocardia</taxon>
    </lineage>
</organism>
<dbReference type="InterPro" id="IPR014043">
    <property type="entry name" value="Acyl_transferase_dom"/>
</dbReference>
<dbReference type="Pfam" id="PF22690">
    <property type="entry name" value="FAS_AT_central"/>
    <property type="match status" value="1"/>
</dbReference>
<feature type="region of interest" description="Disordered" evidence="6">
    <location>
        <begin position="1195"/>
        <end position="1222"/>
    </location>
</feature>
<dbReference type="SUPFAM" id="SSF54637">
    <property type="entry name" value="Thioesterase/thiol ester dehydrase-isomerase"/>
    <property type="match status" value="1"/>
</dbReference>
<dbReference type="InterPro" id="IPR014030">
    <property type="entry name" value="Ketoacyl_synth_N"/>
</dbReference>
<dbReference type="PRINTS" id="PR01483">
    <property type="entry name" value="FASYNTHASE"/>
</dbReference>
<keyword evidence="9" id="KW-1185">Reference proteome</keyword>
<evidence type="ECO:0000259" key="7">
    <source>
        <dbReference type="PROSITE" id="PS52004"/>
    </source>
</evidence>
<name>A0ABV3FHB6_9NOCA</name>
<evidence type="ECO:0000256" key="1">
    <source>
        <dbReference type="ARBA" id="ARBA00005254"/>
    </source>
</evidence>
<comment type="similarity">
    <text evidence="1">Belongs to the enoyl-CoA hydratase/isomerase family.</text>
</comment>
<dbReference type="Pfam" id="PF18094">
    <property type="entry name" value="DNA_pol_B_N"/>
    <property type="match status" value="1"/>
</dbReference>
<dbReference type="Gene3D" id="3.90.25.70">
    <property type="match status" value="1"/>
</dbReference>
<accession>A0ABV3FHB6</accession>
<dbReference type="InterPro" id="IPR016039">
    <property type="entry name" value="Thiolase-like"/>
</dbReference>
<dbReference type="Pfam" id="PF08354">
    <property type="entry name" value="Fas1-AflB-like_hel"/>
    <property type="match status" value="1"/>
</dbReference>
<protein>
    <submittedName>
        <fullName evidence="8">Fatty acid synthase subunit beta domain-containing protein</fullName>
    </submittedName>
</protein>
<dbReference type="InterPro" id="IPR055118">
    <property type="entry name" value="FAS-like_AT_central"/>
</dbReference>
<dbReference type="SUPFAM" id="SSF51412">
    <property type="entry name" value="Inosine monophosphate dehydrogenase (IMPDH)"/>
    <property type="match status" value="1"/>
</dbReference>
<dbReference type="Gene3D" id="3.20.20.70">
    <property type="entry name" value="Aldolase class I"/>
    <property type="match status" value="1"/>
</dbReference>
<dbReference type="InterPro" id="IPR014031">
    <property type="entry name" value="Ketoacyl_synth_C"/>
</dbReference>
<dbReference type="PANTHER" id="PTHR10982">
    <property type="entry name" value="MALONYL COA-ACYL CARRIER PROTEIN TRANSACYLASE"/>
    <property type="match status" value="1"/>
</dbReference>
<dbReference type="PANTHER" id="PTHR10982:SF21">
    <property type="entry name" value="FATTY ACID SYNTHASE SUBUNIT BETA"/>
    <property type="match status" value="1"/>
</dbReference>